<dbReference type="AlphaFoldDB" id="A0A5K7ZB14"/>
<dbReference type="GO" id="GO:0016887">
    <property type="term" value="F:ATP hydrolysis activity"/>
    <property type="evidence" value="ECO:0007669"/>
    <property type="project" value="InterPro"/>
</dbReference>
<dbReference type="GO" id="GO:0015658">
    <property type="term" value="F:branched-chain amino acid transmembrane transporter activity"/>
    <property type="evidence" value="ECO:0007669"/>
    <property type="project" value="TreeGrafter"/>
</dbReference>
<evidence type="ECO:0000256" key="5">
    <source>
        <dbReference type="ARBA" id="ARBA00022970"/>
    </source>
</evidence>
<dbReference type="Gene3D" id="3.40.50.300">
    <property type="entry name" value="P-loop containing nucleotide triphosphate hydrolases"/>
    <property type="match status" value="1"/>
</dbReference>
<dbReference type="InterPro" id="IPR052156">
    <property type="entry name" value="BCAA_Transport_ATP-bd_LivF"/>
</dbReference>
<proteinExistence type="inferred from homology"/>
<keyword evidence="2" id="KW-0813">Transport</keyword>
<dbReference type="SMART" id="SM00382">
    <property type="entry name" value="AAA"/>
    <property type="match status" value="1"/>
</dbReference>
<dbReference type="Proteomes" id="UP000427769">
    <property type="component" value="Chromosome"/>
</dbReference>
<dbReference type="InterPro" id="IPR017871">
    <property type="entry name" value="ABC_transporter-like_CS"/>
</dbReference>
<evidence type="ECO:0000256" key="3">
    <source>
        <dbReference type="ARBA" id="ARBA00022741"/>
    </source>
</evidence>
<feature type="domain" description="ABC transporter" evidence="6">
    <location>
        <begin position="3"/>
        <end position="236"/>
    </location>
</feature>
<dbReference type="RefSeq" id="WP_197740397.1">
    <property type="nucleotide sequence ID" value="NZ_AP021875.1"/>
</dbReference>
<dbReference type="PANTHER" id="PTHR43820">
    <property type="entry name" value="HIGH-AFFINITY BRANCHED-CHAIN AMINO ACID TRANSPORT ATP-BINDING PROTEIN LIVF"/>
    <property type="match status" value="1"/>
</dbReference>
<keyword evidence="3" id="KW-0547">Nucleotide-binding</keyword>
<keyword evidence="5" id="KW-0029">Amino-acid transport</keyword>
<evidence type="ECO:0000313" key="7">
    <source>
        <dbReference type="EMBL" id="BBO76983.1"/>
    </source>
</evidence>
<protein>
    <submittedName>
        <fullName evidence="7">ABC transporter ATP-binding protein</fullName>
    </submittedName>
</protein>
<evidence type="ECO:0000313" key="8">
    <source>
        <dbReference type="Proteomes" id="UP000427769"/>
    </source>
</evidence>
<dbReference type="Pfam" id="PF00005">
    <property type="entry name" value="ABC_tran"/>
    <property type="match status" value="1"/>
</dbReference>
<accession>A0A5K7ZB14</accession>
<comment type="similarity">
    <text evidence="1">Belongs to the ABC transporter superfamily.</text>
</comment>
<name>A0A5K7ZB14_9BACT</name>
<dbReference type="KEGG" id="dwd:DSCW_44000"/>
<dbReference type="PROSITE" id="PS00211">
    <property type="entry name" value="ABC_TRANSPORTER_1"/>
    <property type="match status" value="1"/>
</dbReference>
<keyword evidence="8" id="KW-1185">Reference proteome</keyword>
<sequence>MILDVCNMHSYYGKSHVLQGVDLALASGEMACLLGRNGVGKSTTLKSIMGLVKPREGTIRFKEGDIQGCQPYEIARRGLGYVPEERRIFKSLTVYENLLIGVKKPSGESSGQVWTVERIFESFPRLEERRNLMGGYLSGGEQQMLTIARTLMGNPELILVDEPTEGLAPLVAEAVLEMLATISATGIAILLVEQNYKAALKLAQGFFIMSKGRIVFQGDGKALLEAEEVRQKYLEV</sequence>
<dbReference type="PANTHER" id="PTHR43820:SF2">
    <property type="entry name" value="ABC TRANSPORTER ATP-BINDING PROTEIN"/>
    <property type="match status" value="1"/>
</dbReference>
<dbReference type="InterPro" id="IPR027417">
    <property type="entry name" value="P-loop_NTPase"/>
</dbReference>
<dbReference type="SUPFAM" id="SSF52540">
    <property type="entry name" value="P-loop containing nucleoside triphosphate hydrolases"/>
    <property type="match status" value="1"/>
</dbReference>
<organism evidence="7 8">
    <name type="scientific">Desulfosarcina widdelii</name>
    <dbReference type="NCBI Taxonomy" id="947919"/>
    <lineage>
        <taxon>Bacteria</taxon>
        <taxon>Pseudomonadati</taxon>
        <taxon>Thermodesulfobacteriota</taxon>
        <taxon>Desulfobacteria</taxon>
        <taxon>Desulfobacterales</taxon>
        <taxon>Desulfosarcinaceae</taxon>
        <taxon>Desulfosarcina</taxon>
    </lineage>
</organism>
<reference evidence="7 8" key="1">
    <citation type="submission" date="2019-11" db="EMBL/GenBank/DDBJ databases">
        <title>Comparative genomics of hydrocarbon-degrading Desulfosarcina strains.</title>
        <authorList>
            <person name="Watanabe M."/>
            <person name="Kojima H."/>
            <person name="Fukui M."/>
        </authorList>
    </citation>
    <scope>NUCLEOTIDE SEQUENCE [LARGE SCALE GENOMIC DNA]</scope>
    <source>
        <strain evidence="7 8">PP31</strain>
    </source>
</reference>
<evidence type="ECO:0000256" key="1">
    <source>
        <dbReference type="ARBA" id="ARBA00005417"/>
    </source>
</evidence>
<dbReference type="GO" id="GO:0005524">
    <property type="term" value="F:ATP binding"/>
    <property type="evidence" value="ECO:0007669"/>
    <property type="project" value="UniProtKB-KW"/>
</dbReference>
<dbReference type="PROSITE" id="PS50893">
    <property type="entry name" value="ABC_TRANSPORTER_2"/>
    <property type="match status" value="1"/>
</dbReference>
<evidence type="ECO:0000256" key="4">
    <source>
        <dbReference type="ARBA" id="ARBA00022840"/>
    </source>
</evidence>
<evidence type="ECO:0000256" key="2">
    <source>
        <dbReference type="ARBA" id="ARBA00022448"/>
    </source>
</evidence>
<dbReference type="GO" id="GO:0015807">
    <property type="term" value="P:L-amino acid transport"/>
    <property type="evidence" value="ECO:0007669"/>
    <property type="project" value="TreeGrafter"/>
</dbReference>
<dbReference type="EMBL" id="AP021875">
    <property type="protein sequence ID" value="BBO76983.1"/>
    <property type="molecule type" value="Genomic_DNA"/>
</dbReference>
<dbReference type="InterPro" id="IPR003593">
    <property type="entry name" value="AAA+_ATPase"/>
</dbReference>
<gene>
    <name evidence="7" type="ORF">DSCW_44000</name>
</gene>
<keyword evidence="4 7" id="KW-0067">ATP-binding</keyword>
<evidence type="ECO:0000259" key="6">
    <source>
        <dbReference type="PROSITE" id="PS50893"/>
    </source>
</evidence>
<dbReference type="CDD" id="cd03224">
    <property type="entry name" value="ABC_TM1139_LivF_branched"/>
    <property type="match status" value="1"/>
</dbReference>
<dbReference type="InterPro" id="IPR003439">
    <property type="entry name" value="ABC_transporter-like_ATP-bd"/>
</dbReference>